<feature type="compositionally biased region" description="Polar residues" evidence="1">
    <location>
        <begin position="200"/>
        <end position="216"/>
    </location>
</feature>
<organism evidence="3 4">
    <name type="scientific">Corallibacter vietnamensis</name>
    <dbReference type="NCBI Taxonomy" id="904130"/>
    <lineage>
        <taxon>Bacteria</taxon>
        <taxon>Pseudomonadati</taxon>
        <taxon>Bacteroidota</taxon>
        <taxon>Flavobacteriia</taxon>
        <taxon>Flavobacteriales</taxon>
        <taxon>Flavobacteriaceae</taxon>
        <taxon>Corallibacter</taxon>
    </lineage>
</organism>
<comment type="caution">
    <text evidence="3">The sequence shown here is derived from an EMBL/GenBank/DDBJ whole genome shotgun (WGS) entry which is preliminary data.</text>
</comment>
<evidence type="ECO:0000256" key="1">
    <source>
        <dbReference type="SAM" id="MobiDB-lite"/>
    </source>
</evidence>
<proteinExistence type="predicted"/>
<feature type="compositionally biased region" description="Polar residues" evidence="1">
    <location>
        <begin position="157"/>
        <end position="170"/>
    </location>
</feature>
<feature type="compositionally biased region" description="Low complexity" evidence="1">
    <location>
        <begin position="235"/>
        <end position="249"/>
    </location>
</feature>
<dbReference type="EMBL" id="BAABBI010000001">
    <property type="protein sequence ID" value="GAA3777491.1"/>
    <property type="molecule type" value="Genomic_DNA"/>
</dbReference>
<reference evidence="4" key="1">
    <citation type="journal article" date="2019" name="Int. J. Syst. Evol. Microbiol.">
        <title>The Global Catalogue of Microorganisms (GCM) 10K type strain sequencing project: providing services to taxonomists for standard genome sequencing and annotation.</title>
        <authorList>
            <consortium name="The Broad Institute Genomics Platform"/>
            <consortium name="The Broad Institute Genome Sequencing Center for Infectious Disease"/>
            <person name="Wu L."/>
            <person name="Ma J."/>
        </authorList>
    </citation>
    <scope>NUCLEOTIDE SEQUENCE [LARGE SCALE GENOMIC DNA]</scope>
    <source>
        <strain evidence="4">JCM 17525</strain>
    </source>
</reference>
<accession>A0ABP7GYX6</accession>
<evidence type="ECO:0000313" key="4">
    <source>
        <dbReference type="Proteomes" id="UP001501456"/>
    </source>
</evidence>
<feature type="compositionally biased region" description="Low complexity" evidence="1">
    <location>
        <begin position="171"/>
        <end position="193"/>
    </location>
</feature>
<feature type="region of interest" description="Disordered" evidence="1">
    <location>
        <begin position="157"/>
        <end position="250"/>
    </location>
</feature>
<feature type="compositionally biased region" description="Polar residues" evidence="1">
    <location>
        <begin position="74"/>
        <end position="103"/>
    </location>
</feature>
<keyword evidence="2" id="KW-0812">Transmembrane</keyword>
<gene>
    <name evidence="3" type="ORF">GCM10022271_07120</name>
</gene>
<keyword evidence="4" id="KW-1185">Reference proteome</keyword>
<protein>
    <recommendedName>
        <fullName evidence="5">Outer membrane protein beta-barrel domain-containing protein</fullName>
    </recommendedName>
</protein>
<evidence type="ECO:0000256" key="2">
    <source>
        <dbReference type="SAM" id="Phobius"/>
    </source>
</evidence>
<keyword evidence="2" id="KW-1133">Transmembrane helix</keyword>
<evidence type="ECO:0008006" key="5">
    <source>
        <dbReference type="Google" id="ProtNLM"/>
    </source>
</evidence>
<feature type="transmembrane region" description="Helical" evidence="2">
    <location>
        <begin position="45"/>
        <end position="66"/>
    </location>
</feature>
<sequence>MSDKKHIDRIFQEKLKDFEASPNPKVWKNIQNQLNQQEPKTKPIWLRYAAVAALVVLLVSISTVLITNQISTNKTTNAKQPSEINNNAVIPEKQNTTITTVNQKEAKPNNSTSEEKSSSSSINNTVKDALIENKNTVVSNNSTTKEIDATARYSTQNKASINSDKTANRQTNLNKTKSKSNNSITSSSKNQSSKSEEQTIRSNKVISSNSKRTIADSNGKDVGNNTDTSISKNSYTTAATTNNNNTYTTEKTFDYNKNTVTKTPSETNNTAVADSLLSKPLKINESLTIEAAIALAELKNTPKEEKLKNRWQVYPNIAPVYYNSLGKGSHLDNQFVSNNKSGEVNTSYGISVSYALSKKFAIRSGFNKLNLSYDTDGVILYETPGSGNPVNPLRNITLSTGNETLSALSMDNLGVQTVDDVYNYNAAISQRISYYEIPLEAQYKLVNNTRFGFNIIGGFSSFLLRDNQVYSEFDEYKTYIGEANNINDMSFSGNLGFGIIYKFSEKFKFNLEPTFKYQFNAFDNTSGNFKPYIIGAYTGFSYRF</sequence>
<keyword evidence="2" id="KW-0472">Membrane</keyword>
<evidence type="ECO:0000313" key="3">
    <source>
        <dbReference type="EMBL" id="GAA3777491.1"/>
    </source>
</evidence>
<feature type="compositionally biased region" description="Polar residues" evidence="1">
    <location>
        <begin position="223"/>
        <end position="234"/>
    </location>
</feature>
<feature type="region of interest" description="Disordered" evidence="1">
    <location>
        <begin position="74"/>
        <end position="125"/>
    </location>
</feature>
<name>A0ABP7GYX6_9FLAO</name>
<dbReference type="Proteomes" id="UP001501456">
    <property type="component" value="Unassembled WGS sequence"/>
</dbReference>
<dbReference type="RefSeq" id="WP_344727169.1">
    <property type="nucleotide sequence ID" value="NZ_BAABBI010000001.1"/>
</dbReference>